<comment type="cofactor">
    <cofactor evidence="1 12">
        <name>pyridoxal 5'-phosphate</name>
        <dbReference type="ChEBI" id="CHEBI:597326"/>
    </cofactor>
</comment>
<dbReference type="Gene3D" id="1.10.260.50">
    <property type="match status" value="1"/>
</dbReference>
<dbReference type="InterPro" id="IPR015424">
    <property type="entry name" value="PyrdxlP-dep_Trfase"/>
</dbReference>
<keyword evidence="7" id="KW-0479">Metal-binding</keyword>
<dbReference type="EC" id="2.8.1.7" evidence="4"/>
<keyword evidence="8" id="KW-0663">Pyridoxal phosphate</keyword>
<evidence type="ECO:0000313" key="15">
    <source>
        <dbReference type="Proteomes" id="UP000698752"/>
    </source>
</evidence>
<dbReference type="PROSITE" id="PS00595">
    <property type="entry name" value="AA_TRANSFER_CLASS_5"/>
    <property type="match status" value="1"/>
</dbReference>
<dbReference type="InterPro" id="IPR015421">
    <property type="entry name" value="PyrdxlP-dep_Trfase_major"/>
</dbReference>
<comment type="function">
    <text evidence="2">Catalyzes the removal of elemental sulfur atoms from cysteine to produce alanine. Seems to participate in the biosynthesis of the nitrogenase metalloclusters by providing the inorganic sulfur required for the Fe-S core formation.</text>
</comment>
<evidence type="ECO:0000256" key="5">
    <source>
        <dbReference type="ARBA" id="ARBA00013558"/>
    </source>
</evidence>
<accession>A0ABS5EM69</accession>
<sequence length="397" mass="41336">MTVVARLPDSLDLPSPIYLDHNATTRPLPQVIERVARTMAETWANPSSAHWLGGEARVELEVARDGVCELVAGAVPDGVFFTSGGTEANNIILLGGDPAPAWRCVITSRVEHASVLRPAEALGRRGCQVVYLDVSADGLLDPEALRLAAVAASPGPLLVSIQWANSETGVVQPVHALAAAVRSVRPDAFFHCDAAQAIGRIPVDVAASGIDALTFSGHKVHGPQGTGALILADPDERRVAALVRGGGQERGLRSGTHNLPGAVGLGLAAAIRARSLEDAAARMRAARNTFEDSLAELVPDARINGAASPRLPNTSNVRFPGSDGTEIMARLDAQGIACSQGSACSSGKPEPSHVLRAMGLSEGDAFSSVRFSFSALNTIEEARRAARAVAQALGKYV</sequence>
<dbReference type="Pfam" id="PF00266">
    <property type="entry name" value="Aminotran_5"/>
    <property type="match status" value="1"/>
</dbReference>
<feature type="domain" description="Aminotransferase class V" evidence="13">
    <location>
        <begin position="17"/>
        <end position="382"/>
    </location>
</feature>
<keyword evidence="6" id="KW-0808">Transferase</keyword>
<keyword evidence="9" id="KW-0408">Iron</keyword>
<dbReference type="PANTHER" id="PTHR11601">
    <property type="entry name" value="CYSTEINE DESULFURYLASE FAMILY MEMBER"/>
    <property type="match status" value="1"/>
</dbReference>
<evidence type="ECO:0000256" key="12">
    <source>
        <dbReference type="RuleBase" id="RU004504"/>
    </source>
</evidence>
<evidence type="ECO:0000256" key="9">
    <source>
        <dbReference type="ARBA" id="ARBA00023004"/>
    </source>
</evidence>
<dbReference type="Gene3D" id="3.90.1150.10">
    <property type="entry name" value="Aspartate Aminotransferase, domain 1"/>
    <property type="match status" value="1"/>
</dbReference>
<comment type="caution">
    <text evidence="14">The sequence shown here is derived from an EMBL/GenBank/DDBJ whole genome shotgun (WGS) entry which is preliminary data.</text>
</comment>
<evidence type="ECO:0000256" key="11">
    <source>
        <dbReference type="ARBA" id="ARBA00050776"/>
    </source>
</evidence>
<dbReference type="PIRSF" id="PIRSF005572">
    <property type="entry name" value="NifS"/>
    <property type="match status" value="1"/>
</dbReference>
<keyword evidence="15" id="KW-1185">Reference proteome</keyword>
<keyword evidence="10" id="KW-0411">Iron-sulfur</keyword>
<dbReference type="Proteomes" id="UP000698752">
    <property type="component" value="Unassembled WGS sequence"/>
</dbReference>
<dbReference type="InterPro" id="IPR015422">
    <property type="entry name" value="PyrdxlP-dep_Trfase_small"/>
</dbReference>
<dbReference type="SUPFAM" id="SSF53383">
    <property type="entry name" value="PLP-dependent transferases"/>
    <property type="match status" value="1"/>
</dbReference>
<proteinExistence type="inferred from homology"/>
<organism evidence="14 15">
    <name type="scientific">Neoroseomonas terrae</name>
    <dbReference type="NCBI Taxonomy" id="424799"/>
    <lineage>
        <taxon>Bacteria</taxon>
        <taxon>Pseudomonadati</taxon>
        <taxon>Pseudomonadota</taxon>
        <taxon>Alphaproteobacteria</taxon>
        <taxon>Acetobacterales</taxon>
        <taxon>Acetobacteraceae</taxon>
        <taxon>Neoroseomonas</taxon>
    </lineage>
</organism>
<protein>
    <recommendedName>
        <fullName evidence="5">Cysteine desulfurase</fullName>
        <ecNumber evidence="4">2.8.1.7</ecNumber>
    </recommendedName>
</protein>
<evidence type="ECO:0000256" key="2">
    <source>
        <dbReference type="ARBA" id="ARBA00003120"/>
    </source>
</evidence>
<dbReference type="InterPro" id="IPR020578">
    <property type="entry name" value="Aminotrans_V_PyrdxlP_BS"/>
</dbReference>
<comment type="catalytic activity">
    <reaction evidence="11">
        <text>(sulfur carrier)-H + L-cysteine = (sulfur carrier)-SH + L-alanine</text>
        <dbReference type="Rhea" id="RHEA:43892"/>
        <dbReference type="Rhea" id="RHEA-COMP:14737"/>
        <dbReference type="Rhea" id="RHEA-COMP:14739"/>
        <dbReference type="ChEBI" id="CHEBI:29917"/>
        <dbReference type="ChEBI" id="CHEBI:35235"/>
        <dbReference type="ChEBI" id="CHEBI:57972"/>
        <dbReference type="ChEBI" id="CHEBI:64428"/>
        <dbReference type="EC" id="2.8.1.7"/>
    </reaction>
</comment>
<evidence type="ECO:0000256" key="3">
    <source>
        <dbReference type="ARBA" id="ARBA00006490"/>
    </source>
</evidence>
<evidence type="ECO:0000256" key="7">
    <source>
        <dbReference type="ARBA" id="ARBA00022723"/>
    </source>
</evidence>
<evidence type="ECO:0000313" key="14">
    <source>
        <dbReference type="EMBL" id="MBR0652114.1"/>
    </source>
</evidence>
<evidence type="ECO:0000256" key="8">
    <source>
        <dbReference type="ARBA" id="ARBA00022898"/>
    </source>
</evidence>
<dbReference type="Gene3D" id="3.40.640.10">
    <property type="entry name" value="Type I PLP-dependent aspartate aminotransferase-like (Major domain)"/>
    <property type="match status" value="1"/>
</dbReference>
<evidence type="ECO:0000256" key="10">
    <source>
        <dbReference type="ARBA" id="ARBA00023014"/>
    </source>
</evidence>
<evidence type="ECO:0000256" key="1">
    <source>
        <dbReference type="ARBA" id="ARBA00001933"/>
    </source>
</evidence>
<dbReference type="EMBL" id="JAAEDI010000024">
    <property type="protein sequence ID" value="MBR0652114.1"/>
    <property type="molecule type" value="Genomic_DNA"/>
</dbReference>
<evidence type="ECO:0000256" key="4">
    <source>
        <dbReference type="ARBA" id="ARBA00012239"/>
    </source>
</evidence>
<dbReference type="InterPro" id="IPR016454">
    <property type="entry name" value="Cysteine_dSase"/>
</dbReference>
<name>A0ABS5EM69_9PROT</name>
<comment type="similarity">
    <text evidence="3">Belongs to the class-V pyridoxal-phosphate-dependent aminotransferase family. NifS/IscS subfamily.</text>
</comment>
<evidence type="ECO:0000259" key="13">
    <source>
        <dbReference type="Pfam" id="PF00266"/>
    </source>
</evidence>
<dbReference type="InterPro" id="IPR000192">
    <property type="entry name" value="Aminotrans_V_dom"/>
</dbReference>
<gene>
    <name evidence="14" type="ORF">GXW78_20835</name>
</gene>
<dbReference type="PANTHER" id="PTHR11601:SF34">
    <property type="entry name" value="CYSTEINE DESULFURASE"/>
    <property type="match status" value="1"/>
</dbReference>
<reference evidence="15" key="1">
    <citation type="journal article" date="2021" name="Syst. Appl. Microbiol.">
        <title>Roseomonas hellenica sp. nov., isolated from roots of wild-growing Alkanna tinctoria.</title>
        <authorList>
            <person name="Rat A."/>
            <person name="Naranjo H.D."/>
            <person name="Lebbe L."/>
            <person name="Cnockaert M."/>
            <person name="Krigas N."/>
            <person name="Grigoriadou K."/>
            <person name="Maloupa E."/>
            <person name="Willems A."/>
        </authorList>
    </citation>
    <scope>NUCLEOTIDE SEQUENCE [LARGE SCALE GENOMIC DNA]</scope>
    <source>
        <strain evidence="15">LMG 31159</strain>
    </source>
</reference>
<evidence type="ECO:0000256" key="6">
    <source>
        <dbReference type="ARBA" id="ARBA00022679"/>
    </source>
</evidence>
<dbReference type="RefSeq" id="WP_211870829.1">
    <property type="nucleotide sequence ID" value="NZ_JAAEDI010000024.1"/>
</dbReference>